<keyword evidence="1" id="KW-0812">Transmembrane</keyword>
<evidence type="ECO:0000313" key="3">
    <source>
        <dbReference type="Proteomes" id="UP000272025"/>
    </source>
</evidence>
<gene>
    <name evidence="2" type="ORF">SODALDRAFT_381887</name>
</gene>
<organism evidence="2 3">
    <name type="scientific">Sodiomyces alkalinus (strain CBS 110278 / VKM F-3762 / F11)</name>
    <name type="common">Alkaliphilic filamentous fungus</name>
    <dbReference type="NCBI Taxonomy" id="1314773"/>
    <lineage>
        <taxon>Eukaryota</taxon>
        <taxon>Fungi</taxon>
        <taxon>Dikarya</taxon>
        <taxon>Ascomycota</taxon>
        <taxon>Pezizomycotina</taxon>
        <taxon>Sordariomycetes</taxon>
        <taxon>Hypocreomycetidae</taxon>
        <taxon>Glomerellales</taxon>
        <taxon>Plectosphaerellaceae</taxon>
        <taxon>Sodiomyces</taxon>
    </lineage>
</organism>
<sequence>MVTAREDNMGYLMIIDILSYSGSSHQSDLGNFHSYDLCTWPLPCTKHGKGLRMFRSSPDIDIDHVEAKIPRGKKTGVTIAGRSYSARRLKLHLVHHSFNHLTDTGFWTAVQNGSHCANVHQTMEKAQGEKESSWLGTLMDYATLSSGHATILRYISGFFILLGCVFVLPVVFLILLDIVLWVGRTFWNSVVCLGGYPEQQVATEQEVSNPDFYPELAVDDVDASAAVHIPDDSQAVRRRQIRAKGDSNHPPALS</sequence>
<evidence type="ECO:0000256" key="1">
    <source>
        <dbReference type="SAM" id="Phobius"/>
    </source>
</evidence>
<keyword evidence="1" id="KW-0472">Membrane</keyword>
<reference evidence="2 3" key="1">
    <citation type="journal article" date="2018" name="Mol. Ecol.">
        <title>The obligate alkalophilic soda-lake fungus Sodiomyces alkalinus has shifted to a protein diet.</title>
        <authorList>
            <person name="Grum-Grzhimaylo A.A."/>
            <person name="Falkoski D.L."/>
            <person name="van den Heuvel J."/>
            <person name="Valero-Jimenez C.A."/>
            <person name="Min B."/>
            <person name="Choi I.G."/>
            <person name="Lipzen A."/>
            <person name="Daum C.G."/>
            <person name="Aanen D.K."/>
            <person name="Tsang A."/>
            <person name="Henrissat B."/>
            <person name="Bilanenko E.N."/>
            <person name="de Vries R.P."/>
            <person name="van Kan J.A.L."/>
            <person name="Grigoriev I.V."/>
            <person name="Debets A.J.M."/>
        </authorList>
    </citation>
    <scope>NUCLEOTIDE SEQUENCE [LARGE SCALE GENOMIC DNA]</scope>
    <source>
        <strain evidence="2 3">F11</strain>
    </source>
</reference>
<keyword evidence="1" id="KW-1133">Transmembrane helix</keyword>
<dbReference type="EMBL" id="ML119062">
    <property type="protein sequence ID" value="ROT34914.1"/>
    <property type="molecule type" value="Genomic_DNA"/>
</dbReference>
<dbReference type="AlphaFoldDB" id="A0A3N2PKI8"/>
<feature type="transmembrane region" description="Helical" evidence="1">
    <location>
        <begin position="158"/>
        <end position="182"/>
    </location>
</feature>
<keyword evidence="3" id="KW-1185">Reference proteome</keyword>
<protein>
    <submittedName>
        <fullName evidence="2">Uncharacterized protein</fullName>
    </submittedName>
</protein>
<proteinExistence type="predicted"/>
<dbReference type="RefSeq" id="XP_028462720.1">
    <property type="nucleotide sequence ID" value="XM_028615198.1"/>
</dbReference>
<name>A0A3N2PKI8_SODAK</name>
<dbReference type="Proteomes" id="UP000272025">
    <property type="component" value="Unassembled WGS sequence"/>
</dbReference>
<dbReference type="GeneID" id="39583675"/>
<accession>A0A3N2PKI8</accession>
<evidence type="ECO:0000313" key="2">
    <source>
        <dbReference type="EMBL" id="ROT34914.1"/>
    </source>
</evidence>